<dbReference type="InterPro" id="IPR016024">
    <property type="entry name" value="ARM-type_fold"/>
</dbReference>
<reference evidence="1 2" key="1">
    <citation type="submission" date="2018-11" db="EMBL/GenBank/DDBJ databases">
        <authorList>
            <person name="Na S.W."/>
            <person name="Baik M."/>
        </authorList>
    </citation>
    <scope>NUCLEOTIDE SEQUENCE [LARGE SCALE GENOMIC DNA]</scope>
    <source>
        <strain evidence="1 2">E39</strain>
    </source>
</reference>
<dbReference type="PANTHER" id="PTHR41291:SF1">
    <property type="entry name" value="DNA ALKYLATION REPAIR PROTEIN"/>
    <property type="match status" value="1"/>
</dbReference>
<name>A0A5P8E9U0_9BACT</name>
<dbReference type="OrthoDB" id="1122333at2"/>
<dbReference type="Proteomes" id="UP000249375">
    <property type="component" value="Chromosome"/>
</dbReference>
<evidence type="ECO:0000313" key="1">
    <source>
        <dbReference type="EMBL" id="QFQ13708.1"/>
    </source>
</evidence>
<dbReference type="Gene3D" id="1.25.10.90">
    <property type="match status" value="1"/>
</dbReference>
<dbReference type="CDD" id="cd06561">
    <property type="entry name" value="AlkD_like"/>
    <property type="match status" value="1"/>
</dbReference>
<accession>A0A5P8E9U0</accession>
<keyword evidence="2" id="KW-1185">Reference proteome</keyword>
<gene>
    <name evidence="1" type="ORF">C7Y71_004190</name>
</gene>
<dbReference type="SUPFAM" id="SSF48371">
    <property type="entry name" value="ARM repeat"/>
    <property type="match status" value="1"/>
</dbReference>
<organism evidence="1 2">
    <name type="scientific">Pseudoprevotella muciniphila</name>
    <dbReference type="NCBI Taxonomy" id="2133944"/>
    <lineage>
        <taxon>Bacteria</taxon>
        <taxon>Pseudomonadati</taxon>
        <taxon>Bacteroidota</taxon>
        <taxon>Bacteroidia</taxon>
        <taxon>Bacteroidales</taxon>
        <taxon>Prevotellaceae</taxon>
        <taxon>Pseudoprevotella</taxon>
    </lineage>
</organism>
<dbReference type="Pfam" id="PF08713">
    <property type="entry name" value="DNA_alkylation"/>
    <property type="match status" value="1"/>
</dbReference>
<evidence type="ECO:0000313" key="2">
    <source>
        <dbReference type="Proteomes" id="UP000249375"/>
    </source>
</evidence>
<dbReference type="EMBL" id="CP033459">
    <property type="protein sequence ID" value="QFQ13708.1"/>
    <property type="molecule type" value="Genomic_DNA"/>
</dbReference>
<sequence length="185" mass="21207">MMNGPVSQSMREKGLKYKVIFGVELPRLMAFAATLPHTRELAQALWKENIRESRIIAPMLMPTEEFCPEMADIWLEQANYAEEVQCCVMYLFQRLPYAPQKAFEWMADERSMFQMCGFQLIARLFANGTEASPRGEDEFLDQAATALNSNDFHVRKAAHTAILKFMDLNLRCERRGDSLLTDAGL</sequence>
<dbReference type="AlphaFoldDB" id="A0A5P8E9U0"/>
<dbReference type="InterPro" id="IPR014825">
    <property type="entry name" value="DNA_alkylation"/>
</dbReference>
<dbReference type="PANTHER" id="PTHR41291">
    <property type="entry name" value="DNA ALKYLATION REPAIR PROTEIN"/>
    <property type="match status" value="1"/>
</dbReference>
<dbReference type="KEGG" id="alq:C7Y71_004190"/>
<protein>
    <submittedName>
        <fullName evidence="1">DNA alkylation repair protein</fullName>
    </submittedName>
</protein>
<proteinExistence type="predicted"/>